<reference evidence="10" key="1">
    <citation type="journal article" date="2014" name="PLoS ONE">
        <title>Phylogeny of c4-photosynthesis enzymes based on algal transcriptomic and genomic data supports an archaeal/proteobacterial origin and multiple duplication for most c4-related genes.</title>
        <authorList>
            <person name="Chi S."/>
            <person name="Wu S."/>
            <person name="Yu J."/>
            <person name="Wang X."/>
            <person name="Tang X."/>
            <person name="Liu T."/>
        </authorList>
    </citation>
    <scope>NUCLEOTIDE SEQUENCE</scope>
    <source>
        <strain evidence="10">LIRF-2099633</strain>
    </source>
</reference>
<dbReference type="SUPFAM" id="SSF53383">
    <property type="entry name" value="PLP-dependent transferases"/>
    <property type="match status" value="1"/>
</dbReference>
<dbReference type="GO" id="GO:0030170">
    <property type="term" value="F:pyridoxal phosphate binding"/>
    <property type="evidence" value="ECO:0007669"/>
    <property type="project" value="InterPro"/>
</dbReference>
<dbReference type="FunFam" id="3.40.640.10:FF:000064">
    <property type="entry name" value="Aspartate aminotransferase"/>
    <property type="match status" value="1"/>
</dbReference>
<evidence type="ECO:0000256" key="5">
    <source>
        <dbReference type="ARBA" id="ARBA00022679"/>
    </source>
</evidence>
<dbReference type="PRINTS" id="PR00799">
    <property type="entry name" value="TRANSAMINASE"/>
</dbReference>
<dbReference type="Gene3D" id="3.40.640.10">
    <property type="entry name" value="Type I PLP-dependent aspartate aminotransferase-like (Major domain)"/>
    <property type="match status" value="1"/>
</dbReference>
<evidence type="ECO:0000256" key="2">
    <source>
        <dbReference type="ARBA" id="ARBA00007441"/>
    </source>
</evidence>
<evidence type="ECO:0000256" key="4">
    <source>
        <dbReference type="ARBA" id="ARBA00022576"/>
    </source>
</evidence>
<accession>A0A097IUU0</accession>
<evidence type="ECO:0000313" key="10">
    <source>
        <dbReference type="EMBL" id="AIT70228.1"/>
    </source>
</evidence>
<dbReference type="GO" id="GO:0004069">
    <property type="term" value="F:L-aspartate:2-oxoglutarate aminotransferase activity"/>
    <property type="evidence" value="ECO:0007669"/>
    <property type="project" value="UniProtKB-EC"/>
</dbReference>
<dbReference type="Gene3D" id="3.90.1150.10">
    <property type="entry name" value="Aspartate Aminotransferase, domain 1"/>
    <property type="match status" value="1"/>
</dbReference>
<proteinExistence type="evidence at transcript level"/>
<evidence type="ECO:0000259" key="9">
    <source>
        <dbReference type="Pfam" id="PF00155"/>
    </source>
</evidence>
<evidence type="ECO:0000256" key="8">
    <source>
        <dbReference type="RuleBase" id="RU000480"/>
    </source>
</evidence>
<dbReference type="InterPro" id="IPR004839">
    <property type="entry name" value="Aminotransferase_I/II_large"/>
</dbReference>
<dbReference type="PANTHER" id="PTHR11879">
    <property type="entry name" value="ASPARTATE AMINOTRANSFERASE"/>
    <property type="match status" value="1"/>
</dbReference>
<gene>
    <name evidence="10" type="primary">ast</name>
</gene>
<dbReference type="InterPro" id="IPR015422">
    <property type="entry name" value="PyrdxlP-dep_Trfase_small"/>
</dbReference>
<sequence>MSTVWSEMPMGPPDPILGLTEAFNKDTDPRKVSLGVGAYRGDDGKPLVLDTVRKAEKIMLEKALNHEYAGIVGLPDFTKLSLAFAYGKNADVLKERRVAGVQTLSGTGACRVMGELMARFRGQGTPIYVPNPTWGNHIPIFKNSGLEVRKYRYYDPKTVGLDFQGLLSDVQAAEDDSLFLLHACAHNPTGVDPTREQWAELSKLMKAKKHTVFFDCAYQGFASGDSEKDAWAIRRFVDDGHCIALAQSFAKNFGLYGERIGALSVVCNDADEAARVTSQLKLVIRPMYSNPPIYGARLVTEVLSDPALTQEWSAECKAMADRIISMRTELRSCLERLGSKRSWEHITSQIGMFCYTGLTTEEVLKIRGDAHIYFTNDGRISMAGVTTSNVEYIAKSIFTVTG</sequence>
<dbReference type="Pfam" id="PF00155">
    <property type="entry name" value="Aminotran_1_2"/>
    <property type="match status" value="1"/>
</dbReference>
<comment type="similarity">
    <text evidence="2">Belongs to the class-I pyridoxal-phosphate-dependent aminotransferase family.</text>
</comment>
<dbReference type="EC" id="2.6.1.1" evidence="8"/>
<dbReference type="InterPro" id="IPR000796">
    <property type="entry name" value="Asp_trans"/>
</dbReference>
<evidence type="ECO:0000256" key="6">
    <source>
        <dbReference type="ARBA" id="ARBA00022898"/>
    </source>
</evidence>
<dbReference type="InterPro" id="IPR015424">
    <property type="entry name" value="PyrdxlP-dep_Trfase"/>
</dbReference>
<evidence type="ECO:0000256" key="7">
    <source>
        <dbReference type="ARBA" id="ARBA00049185"/>
    </source>
</evidence>
<evidence type="ECO:0000256" key="3">
    <source>
        <dbReference type="ARBA" id="ARBA00011738"/>
    </source>
</evidence>
<comment type="miscellaneous">
    <text evidence="8">In eukaryotes there are cytoplasmic, mitochondrial and chloroplastic isozymes.</text>
</comment>
<dbReference type="CDD" id="cd00609">
    <property type="entry name" value="AAT_like"/>
    <property type="match status" value="1"/>
</dbReference>
<dbReference type="NCBIfam" id="NF006719">
    <property type="entry name" value="PRK09257.1"/>
    <property type="match status" value="1"/>
</dbReference>
<dbReference type="PROSITE" id="PS00105">
    <property type="entry name" value="AA_TRANSFER_CLASS_1"/>
    <property type="match status" value="1"/>
</dbReference>
<comment type="cofactor">
    <cofactor evidence="1">
        <name>pyridoxal 5'-phosphate</name>
        <dbReference type="ChEBI" id="CHEBI:597326"/>
    </cofactor>
</comment>
<dbReference type="InterPro" id="IPR015421">
    <property type="entry name" value="PyrdxlP-dep_Trfase_major"/>
</dbReference>
<dbReference type="FunFam" id="3.90.1150.10:FF:000001">
    <property type="entry name" value="Aspartate aminotransferase"/>
    <property type="match status" value="1"/>
</dbReference>
<keyword evidence="5 8" id="KW-0808">Transferase</keyword>
<dbReference type="PANTHER" id="PTHR11879:SF22">
    <property type="entry name" value="ASPARTATE AMINOTRANSFERASE, MITOCHONDRIAL"/>
    <property type="match status" value="1"/>
</dbReference>
<dbReference type="InterPro" id="IPR004838">
    <property type="entry name" value="NHTrfase_class1_PyrdxlP-BS"/>
</dbReference>
<dbReference type="AlphaFoldDB" id="A0A097IUU0"/>
<evidence type="ECO:0000256" key="1">
    <source>
        <dbReference type="ARBA" id="ARBA00001933"/>
    </source>
</evidence>
<name>A0A097IUU0_9PHAE</name>
<dbReference type="EMBL" id="KM113410">
    <property type="protein sequence ID" value="AIT70228.1"/>
    <property type="molecule type" value="mRNA"/>
</dbReference>
<protein>
    <recommendedName>
        <fullName evidence="8">Aspartate aminotransferase</fullName>
        <ecNumber evidence="8">2.6.1.1</ecNumber>
    </recommendedName>
</protein>
<comment type="subunit">
    <text evidence="3 8">Homodimer.</text>
</comment>
<organism evidence="10">
    <name type="scientific">Dictyopteris undulata</name>
    <dbReference type="NCBI Taxonomy" id="156997"/>
    <lineage>
        <taxon>Eukaryota</taxon>
        <taxon>Sar</taxon>
        <taxon>Stramenopiles</taxon>
        <taxon>Ochrophyta</taxon>
        <taxon>PX clade</taxon>
        <taxon>Phaeophyceae</taxon>
        <taxon>Dictyotales</taxon>
        <taxon>Dictyotaceae</taxon>
        <taxon>Dictyopteris</taxon>
    </lineage>
</organism>
<comment type="catalytic activity">
    <reaction evidence="7 8">
        <text>L-aspartate + 2-oxoglutarate = oxaloacetate + L-glutamate</text>
        <dbReference type="Rhea" id="RHEA:21824"/>
        <dbReference type="ChEBI" id="CHEBI:16452"/>
        <dbReference type="ChEBI" id="CHEBI:16810"/>
        <dbReference type="ChEBI" id="CHEBI:29985"/>
        <dbReference type="ChEBI" id="CHEBI:29991"/>
        <dbReference type="EC" id="2.6.1.1"/>
    </reaction>
</comment>
<keyword evidence="6" id="KW-0663">Pyridoxal phosphate</keyword>
<dbReference type="GO" id="GO:0006520">
    <property type="term" value="P:amino acid metabolic process"/>
    <property type="evidence" value="ECO:0007669"/>
    <property type="project" value="InterPro"/>
</dbReference>
<feature type="domain" description="Aminotransferase class I/classII large" evidence="9">
    <location>
        <begin position="30"/>
        <end position="397"/>
    </location>
</feature>
<dbReference type="GO" id="GO:0005739">
    <property type="term" value="C:mitochondrion"/>
    <property type="evidence" value="ECO:0007669"/>
    <property type="project" value="TreeGrafter"/>
</dbReference>
<keyword evidence="4 8" id="KW-0032">Aminotransferase</keyword>